<comment type="similarity">
    <text evidence="7">Belongs to the GlnD family.</text>
</comment>
<dbReference type="InterPro" id="IPR045865">
    <property type="entry name" value="ACT-like_dom_sf"/>
</dbReference>
<comment type="activity regulation">
    <text evidence="7">Uridylyltransferase (UTase) activity is inhibited by glutamine, while glutamine activates uridylyl-removing (UR) activity.</text>
</comment>
<feature type="compositionally biased region" description="Low complexity" evidence="8">
    <location>
        <begin position="335"/>
        <end position="351"/>
    </location>
</feature>
<dbReference type="SUPFAM" id="SSF55021">
    <property type="entry name" value="ACT-like"/>
    <property type="match status" value="2"/>
</dbReference>
<evidence type="ECO:0000256" key="8">
    <source>
        <dbReference type="SAM" id="MobiDB-lite"/>
    </source>
</evidence>
<dbReference type="Pfam" id="PF01842">
    <property type="entry name" value="ACT"/>
    <property type="match status" value="1"/>
</dbReference>
<dbReference type="CDD" id="cd04873">
    <property type="entry name" value="ACT_UUR-ACR-like"/>
    <property type="match status" value="1"/>
</dbReference>
<comment type="cofactor">
    <cofactor evidence="7">
        <name>Mg(2+)</name>
        <dbReference type="ChEBI" id="CHEBI:18420"/>
    </cofactor>
</comment>
<evidence type="ECO:0000256" key="5">
    <source>
        <dbReference type="ARBA" id="ARBA00022842"/>
    </source>
</evidence>
<keyword evidence="3" id="KW-0677">Repeat</keyword>
<feature type="region of interest" description="Disordered" evidence="8">
    <location>
        <begin position="278"/>
        <end position="351"/>
    </location>
</feature>
<dbReference type="EC" id="2.7.7.59" evidence="7"/>
<feature type="domain" description="ACT" evidence="9">
    <location>
        <begin position="720"/>
        <end position="795"/>
    </location>
</feature>
<dbReference type="InterPro" id="IPR003607">
    <property type="entry name" value="HD/PDEase_dom"/>
</dbReference>
<dbReference type="PROSITE" id="PS51671">
    <property type="entry name" value="ACT"/>
    <property type="match status" value="2"/>
</dbReference>
<dbReference type="PANTHER" id="PTHR47320">
    <property type="entry name" value="BIFUNCTIONAL URIDYLYLTRANSFERASE/URIDYLYL-REMOVING ENZYME"/>
    <property type="match status" value="1"/>
</dbReference>
<dbReference type="SUPFAM" id="SSF81301">
    <property type="entry name" value="Nucleotidyltransferase"/>
    <property type="match status" value="1"/>
</dbReference>
<accession>A0ABN2RYU0</accession>
<keyword evidence="4 7" id="KW-0378">Hydrolase</keyword>
<evidence type="ECO:0000256" key="3">
    <source>
        <dbReference type="ARBA" id="ARBA00022737"/>
    </source>
</evidence>
<comment type="domain">
    <text evidence="7">Has four distinct domains: an N-terminal nucleotidyltransferase (NT) domain responsible for UTase activity, a central HD domain that encodes UR activity, and two C-terminal ACT domains that seem to have a role in glutamine sensing.</text>
</comment>
<dbReference type="EC" id="3.1.4.-" evidence="7"/>
<feature type="domain" description="HD" evidence="10">
    <location>
        <begin position="534"/>
        <end position="635"/>
    </location>
</feature>
<evidence type="ECO:0000313" key="12">
    <source>
        <dbReference type="Proteomes" id="UP001499854"/>
    </source>
</evidence>
<evidence type="ECO:0000256" key="7">
    <source>
        <dbReference type="HAMAP-Rule" id="MF_00277"/>
    </source>
</evidence>
<evidence type="ECO:0000259" key="9">
    <source>
        <dbReference type="PROSITE" id="PS51671"/>
    </source>
</evidence>
<comment type="function">
    <text evidence="7">Modifies, by uridylylation and deuridylylation, the PII regulatory proteins (GlnB and homologs), in response to the nitrogen status of the cell that GlnD senses through the glutamine level. Under low glutamine levels, catalyzes the conversion of the PII proteins and UTP to PII-UMP and PPi, while under higher glutamine levels, GlnD hydrolyzes PII-UMP to PII and UMP (deuridylylation). Thus, controls uridylylation state and activity of the PII proteins, and plays an important role in the regulation of nitrogen metabolism.</text>
</comment>
<evidence type="ECO:0000256" key="6">
    <source>
        <dbReference type="ARBA" id="ARBA00023268"/>
    </source>
</evidence>
<comment type="catalytic activity">
    <reaction evidence="7">
        <text>[protein-PII]-uridylyl-L-tyrosine + H2O = [protein-PII]-L-tyrosine + UMP + H(+)</text>
        <dbReference type="Rhea" id="RHEA:48600"/>
        <dbReference type="Rhea" id="RHEA-COMP:12147"/>
        <dbReference type="Rhea" id="RHEA-COMP:12148"/>
        <dbReference type="ChEBI" id="CHEBI:15377"/>
        <dbReference type="ChEBI" id="CHEBI:15378"/>
        <dbReference type="ChEBI" id="CHEBI:46858"/>
        <dbReference type="ChEBI" id="CHEBI:57865"/>
        <dbReference type="ChEBI" id="CHEBI:90602"/>
    </reaction>
</comment>
<feature type="region of interest" description="Uridylyltransferase" evidence="7">
    <location>
        <begin position="1"/>
        <end position="419"/>
    </location>
</feature>
<evidence type="ECO:0000313" key="11">
    <source>
        <dbReference type="EMBL" id="GAA1977402.1"/>
    </source>
</evidence>
<dbReference type="SMART" id="SM00471">
    <property type="entry name" value="HDc"/>
    <property type="match status" value="1"/>
</dbReference>
<dbReference type="InterPro" id="IPR006674">
    <property type="entry name" value="HD_domain"/>
</dbReference>
<evidence type="ECO:0000259" key="10">
    <source>
        <dbReference type="PROSITE" id="PS51831"/>
    </source>
</evidence>
<dbReference type="PIRSF" id="PIRSF006288">
    <property type="entry name" value="PII_uridyltransf"/>
    <property type="match status" value="1"/>
</dbReference>
<dbReference type="PROSITE" id="PS51831">
    <property type="entry name" value="HD"/>
    <property type="match status" value="1"/>
</dbReference>
<sequence length="893" mass="92736">MGARREGKEGRPGPETEIGPAFRRARSDAADAFLASLLPPGIPGIALAAVGGYGRQELSPGSDLDVVLLHDAALGPAEVAAIAEKIWYPVWDSGMKLDHSVRTVDEARELASTDLAVAAGLLDARLVAGDARLVEEIRAAVFADWRREPARRLGDLRAEYAARLERHGELAYRLEGDLKEARGGLRDSTMLRFISASWLVDVPHGAPERAREFLLDVRDALHGVSGRALDRLLLQEQDAVAAALRAAGVLGDARPGEAAYQGSTLRGVPDTAAHSGVAAGFEAGPGERGAGDGDGGGGGTGDGGGGGTGDGDGGGAGDGDGGGAGGGGGTGPGSGAAAVPPAAAAPARTPEPVTAAEVAEAAERAVVAGAELYVSDADLLLRRVAEAAATIAYAAEAAWRQVDAALVARTPARRPVRRPLADGVVEQDGEVYLARAAAPSRDPVLVLRAAAATADSGLSFAPNTLRRLAEESAPMPRPWPRAAREAFAALLGTGPGLIPVWEALDRSGSLHQLLPEWRRIRSLPQRNSLHIHTVDRHSLETVAAAAGLARRVDRPDLLLVAALLHDIGKGRRGDHSVLGAELTSELAPALGFGSHDTRVLTGLVRHHLLLPDLATRRDPDDPATLARLLEALAELPCPRMEALRLLRALAEADSKATGPAAWNPWRAGLYQDLAVRAEAALLGFDPPAAEPSDPARSAELAARCRTDPDGLVVELEDSQTISVATPDRIGLLAAVAGVLALRRLTIRAATTETVDGIAIQRWLVTVDWSAALENRLRDDLRAALNGTLDVAGRLAAREAGERRGTRLVAPPRVAVLPRASASATVLEVRAHDAPGLLYRAASTLSATGVSVRSARISTLGAEAVDVFYVVDAAGDPLSEAEAERVAAAVTEVL</sequence>
<dbReference type="PANTHER" id="PTHR47320:SF1">
    <property type="entry name" value="BIFUNCTIONAL URIDYLYLTRANSFERASE_URIDYLYL-REMOVING ENZYME"/>
    <property type="match status" value="1"/>
</dbReference>
<dbReference type="InterPro" id="IPR043519">
    <property type="entry name" value="NT_sf"/>
</dbReference>
<dbReference type="SUPFAM" id="SSF109604">
    <property type="entry name" value="HD-domain/PDEase-like"/>
    <property type="match status" value="1"/>
</dbReference>
<feature type="domain" description="ACT" evidence="9">
    <location>
        <begin position="825"/>
        <end position="893"/>
    </location>
</feature>
<proteinExistence type="inferred from homology"/>
<keyword evidence="12" id="KW-1185">Reference proteome</keyword>
<dbReference type="CDD" id="cd05401">
    <property type="entry name" value="NT_GlnE_GlnD_like"/>
    <property type="match status" value="1"/>
</dbReference>
<evidence type="ECO:0000256" key="2">
    <source>
        <dbReference type="ARBA" id="ARBA00022695"/>
    </source>
</evidence>
<feature type="compositionally biased region" description="Gly residues" evidence="8">
    <location>
        <begin position="286"/>
        <end position="334"/>
    </location>
</feature>
<dbReference type="CDD" id="cd04899">
    <property type="entry name" value="ACT_ACR-UUR-like_2"/>
    <property type="match status" value="1"/>
</dbReference>
<comment type="catalytic activity">
    <reaction evidence="7">
        <text>[protein-PII]-L-tyrosine + UTP = [protein-PII]-uridylyl-L-tyrosine + diphosphate</text>
        <dbReference type="Rhea" id="RHEA:13673"/>
        <dbReference type="Rhea" id="RHEA-COMP:12147"/>
        <dbReference type="Rhea" id="RHEA-COMP:12148"/>
        <dbReference type="ChEBI" id="CHEBI:33019"/>
        <dbReference type="ChEBI" id="CHEBI:46398"/>
        <dbReference type="ChEBI" id="CHEBI:46858"/>
        <dbReference type="ChEBI" id="CHEBI:90602"/>
        <dbReference type="EC" id="2.7.7.59"/>
    </reaction>
</comment>
<dbReference type="Pfam" id="PF01966">
    <property type="entry name" value="HD"/>
    <property type="match status" value="1"/>
</dbReference>
<keyword evidence="1 7" id="KW-0808">Transferase</keyword>
<dbReference type="Proteomes" id="UP001499854">
    <property type="component" value="Unassembled WGS sequence"/>
</dbReference>
<dbReference type="EMBL" id="BAAAQM010000023">
    <property type="protein sequence ID" value="GAA1977402.1"/>
    <property type="molecule type" value="Genomic_DNA"/>
</dbReference>
<protein>
    <recommendedName>
        <fullName evidence="7">Bifunctional uridylyltransferase/uridylyl-removing enzyme</fullName>
        <shortName evidence="7">UTase/UR</shortName>
    </recommendedName>
    <alternativeName>
        <fullName evidence="7">Bifunctional [protein-PII] modification enzyme</fullName>
    </alternativeName>
    <alternativeName>
        <fullName evidence="7">Bifunctional nitrogen sensor protein</fullName>
    </alternativeName>
    <domain>
        <recommendedName>
            <fullName evidence="7">[Protein-PII] uridylyltransferase</fullName>
            <shortName evidence="7">PII uridylyltransferase</shortName>
            <shortName evidence="7">UTase</shortName>
            <ecNumber evidence="7">2.7.7.59</ecNumber>
        </recommendedName>
    </domain>
    <domain>
        <recommendedName>
            <fullName evidence="7">[Protein-PII]-UMP uridylyl-removing enzyme</fullName>
            <shortName evidence="7">UR</shortName>
            <ecNumber evidence="7">3.1.4.-</ecNumber>
        </recommendedName>
    </domain>
</protein>
<dbReference type="Gene3D" id="3.30.70.260">
    <property type="match status" value="1"/>
</dbReference>
<dbReference type="InterPro" id="IPR010043">
    <property type="entry name" value="UTase/UR"/>
</dbReference>
<dbReference type="Gene3D" id="1.10.3090.10">
    <property type="entry name" value="cca-adding enzyme, domain 2"/>
    <property type="match status" value="1"/>
</dbReference>
<gene>
    <name evidence="7" type="primary">glnD</name>
    <name evidence="11" type="ORF">GCM10009838_42250</name>
</gene>
<dbReference type="RefSeq" id="WP_344658790.1">
    <property type="nucleotide sequence ID" value="NZ_BAAAQM010000023.1"/>
</dbReference>
<dbReference type="InterPro" id="IPR002912">
    <property type="entry name" value="ACT_dom"/>
</dbReference>
<reference evidence="11 12" key="1">
    <citation type="journal article" date="2019" name="Int. J. Syst. Evol. Microbiol.">
        <title>The Global Catalogue of Microorganisms (GCM) 10K type strain sequencing project: providing services to taxonomists for standard genome sequencing and annotation.</title>
        <authorList>
            <consortium name="The Broad Institute Genomics Platform"/>
            <consortium name="The Broad Institute Genome Sequencing Center for Infectious Disease"/>
            <person name="Wu L."/>
            <person name="Ma J."/>
        </authorList>
    </citation>
    <scope>NUCLEOTIDE SEQUENCE [LARGE SCALE GENOMIC DNA]</scope>
    <source>
        <strain evidence="11 12">JCM 16013</strain>
    </source>
</reference>
<comment type="caution">
    <text evidence="11">The sequence shown here is derived from an EMBL/GenBank/DDBJ whole genome shotgun (WGS) entry which is preliminary data.</text>
</comment>
<dbReference type="CDD" id="cd09641">
    <property type="entry name" value="Cas3''_I"/>
    <property type="match status" value="1"/>
</dbReference>
<dbReference type="HAMAP" id="MF_00277">
    <property type="entry name" value="PII_uridylyl_transf"/>
    <property type="match status" value="1"/>
</dbReference>
<name>A0ABN2RYU0_9ACTN</name>
<organism evidence="11 12">
    <name type="scientific">Catenulispora subtropica</name>
    <dbReference type="NCBI Taxonomy" id="450798"/>
    <lineage>
        <taxon>Bacteria</taxon>
        <taxon>Bacillati</taxon>
        <taxon>Actinomycetota</taxon>
        <taxon>Actinomycetes</taxon>
        <taxon>Catenulisporales</taxon>
        <taxon>Catenulisporaceae</taxon>
        <taxon>Catenulispora</taxon>
    </lineage>
</organism>
<keyword evidence="5 7" id="KW-0460">Magnesium</keyword>
<keyword evidence="2 7" id="KW-0548">Nucleotidyltransferase</keyword>
<keyword evidence="6 7" id="KW-0511">Multifunctional enzyme</keyword>
<evidence type="ECO:0000256" key="1">
    <source>
        <dbReference type="ARBA" id="ARBA00022679"/>
    </source>
</evidence>
<comment type="caution">
    <text evidence="7">Lacks conserved residue(s) required for the propagation of feature annotation.</text>
</comment>
<evidence type="ECO:0000256" key="4">
    <source>
        <dbReference type="ARBA" id="ARBA00022801"/>
    </source>
</evidence>